<accession>A0AAV1JYE9</accession>
<evidence type="ECO:0000313" key="12">
    <source>
        <dbReference type="EMBL" id="CAK1554309.1"/>
    </source>
</evidence>
<dbReference type="EMBL" id="CAVLEF010000277">
    <property type="protein sequence ID" value="CAK1554309.1"/>
    <property type="molecule type" value="Genomic_DNA"/>
</dbReference>
<evidence type="ECO:0000256" key="2">
    <source>
        <dbReference type="ARBA" id="ARBA00022723"/>
    </source>
</evidence>
<gene>
    <name evidence="12" type="ORF">LNINA_LOCUS13232</name>
</gene>
<proteinExistence type="predicted"/>
<evidence type="ECO:0000256" key="8">
    <source>
        <dbReference type="ARBA" id="ARBA00023242"/>
    </source>
</evidence>
<feature type="domain" description="C2H2-type" evidence="11">
    <location>
        <begin position="243"/>
        <end position="272"/>
    </location>
</feature>
<feature type="domain" description="C2H2-type" evidence="11">
    <location>
        <begin position="98"/>
        <end position="125"/>
    </location>
</feature>
<dbReference type="GO" id="GO:0008270">
    <property type="term" value="F:zinc ion binding"/>
    <property type="evidence" value="ECO:0007669"/>
    <property type="project" value="UniProtKB-KW"/>
</dbReference>
<organism evidence="12 13">
    <name type="scientific">Leptosia nina</name>
    <dbReference type="NCBI Taxonomy" id="320188"/>
    <lineage>
        <taxon>Eukaryota</taxon>
        <taxon>Metazoa</taxon>
        <taxon>Ecdysozoa</taxon>
        <taxon>Arthropoda</taxon>
        <taxon>Hexapoda</taxon>
        <taxon>Insecta</taxon>
        <taxon>Pterygota</taxon>
        <taxon>Neoptera</taxon>
        <taxon>Endopterygota</taxon>
        <taxon>Lepidoptera</taxon>
        <taxon>Glossata</taxon>
        <taxon>Ditrysia</taxon>
        <taxon>Papilionoidea</taxon>
        <taxon>Pieridae</taxon>
        <taxon>Pierinae</taxon>
        <taxon>Leptosia</taxon>
    </lineage>
</organism>
<feature type="compositionally biased region" description="Basic residues" evidence="10">
    <location>
        <begin position="753"/>
        <end position="762"/>
    </location>
</feature>
<feature type="domain" description="C2H2-type" evidence="11">
    <location>
        <begin position="70"/>
        <end position="97"/>
    </location>
</feature>
<dbReference type="SUPFAM" id="SSF57667">
    <property type="entry name" value="beta-beta-alpha zinc fingers"/>
    <property type="match status" value="7"/>
</dbReference>
<dbReference type="PROSITE" id="PS00028">
    <property type="entry name" value="ZINC_FINGER_C2H2_1"/>
    <property type="match status" value="13"/>
</dbReference>
<dbReference type="FunFam" id="3.30.160.60:FF:000621">
    <property type="entry name" value="FLT3-interacting zinc finger 1"/>
    <property type="match status" value="1"/>
</dbReference>
<keyword evidence="4 9" id="KW-0863">Zinc-finger</keyword>
<dbReference type="AlphaFoldDB" id="A0AAV1JYE9"/>
<dbReference type="InterPro" id="IPR036236">
    <property type="entry name" value="Znf_C2H2_sf"/>
</dbReference>
<feature type="domain" description="C2H2-type" evidence="11">
    <location>
        <begin position="273"/>
        <end position="300"/>
    </location>
</feature>
<dbReference type="GO" id="GO:0000981">
    <property type="term" value="F:DNA-binding transcription factor activity, RNA polymerase II-specific"/>
    <property type="evidence" value="ECO:0007669"/>
    <property type="project" value="TreeGrafter"/>
</dbReference>
<evidence type="ECO:0000256" key="6">
    <source>
        <dbReference type="ARBA" id="ARBA00023015"/>
    </source>
</evidence>
<evidence type="ECO:0000256" key="1">
    <source>
        <dbReference type="ARBA" id="ARBA00004123"/>
    </source>
</evidence>
<keyword evidence="5" id="KW-0862">Zinc</keyword>
<name>A0AAV1JYE9_9NEOP</name>
<keyword evidence="8" id="KW-0539">Nucleus</keyword>
<comment type="caution">
    <text evidence="12">The sequence shown here is derived from an EMBL/GenBank/DDBJ whole genome shotgun (WGS) entry which is preliminary data.</text>
</comment>
<evidence type="ECO:0000256" key="3">
    <source>
        <dbReference type="ARBA" id="ARBA00022737"/>
    </source>
</evidence>
<dbReference type="Proteomes" id="UP001497472">
    <property type="component" value="Unassembled WGS sequence"/>
</dbReference>
<dbReference type="InterPro" id="IPR013087">
    <property type="entry name" value="Znf_C2H2_type"/>
</dbReference>
<keyword evidence="3" id="KW-0677">Repeat</keyword>
<evidence type="ECO:0000256" key="7">
    <source>
        <dbReference type="ARBA" id="ARBA00023163"/>
    </source>
</evidence>
<feature type="domain" description="C2H2-type" evidence="11">
    <location>
        <begin position="155"/>
        <end position="178"/>
    </location>
</feature>
<evidence type="ECO:0000256" key="10">
    <source>
        <dbReference type="SAM" id="MobiDB-lite"/>
    </source>
</evidence>
<keyword evidence="7" id="KW-0804">Transcription</keyword>
<keyword evidence="13" id="KW-1185">Reference proteome</keyword>
<reference evidence="12 13" key="1">
    <citation type="submission" date="2023-11" db="EMBL/GenBank/DDBJ databases">
        <authorList>
            <person name="Okamura Y."/>
        </authorList>
    </citation>
    <scope>NUCLEOTIDE SEQUENCE [LARGE SCALE GENOMIC DNA]</scope>
</reference>
<sequence>MAKVKKKSKPKTHKCPHCSKRLSDKYSLDHHLQLHSDDKPFACTKCNATFKTKKYVSKHLRRVHKKATGHECEFCGKKFHFESLLQKHRLVHTDERPYKCKWCKKGFNSRYTLSGHILIHTNSKPFKCSYCEYSCRDSSTLRRHEERHRGQVPTYSCKICEKRFCKKSLLRYHVTEAHLNIDVKVVPCETCGKMFRNATALKVHVNQVHRRIFATKCAVCDRVVSSKHNMQQHMRSHVDLRPYTCTFDACGKTFKDKTALKKHEIIHYPDKQFKCKLCDRLFTRKHRLDRHKLQHKLKKKSVICDYCGVSFYNKSYLSNHIKRKHLHTERFVCDICDLVTYSKPGLIMHLKYHMTETDTQCRLCKKTYKTHASLKLHYWNTHCIQYKKRSRNIKKKQKELLKIDEDELDAVIKKEVASEDDTEYSKAVQAEEQNKARKGGATSEQPLEELFVKHILDRNQIPKKAPDPNLDQVMEETVQKKIRKLIRKSRRKKERIELEKVRRRYNRRMEMLMKKKEATPVEVESKKSEVTKIICEKDENGKLKFNVHQCYVCFTLCNSKEELLDHCQTHFDVCNATMLRKCPLCDFVSKISIKAHLKKSHNINIRMYTGNIKDKKSNSDGSRFYFDVKSKRIDKLEVIPSVKLLNRAALVELDRKNRESKDKIIATTKLVKKGEEWVVERRKMDLENYFIPKLNVEIPSNGDYCARMRALSVAAKKSGGKMLFPCDQCEKICRTLSALKLHIRRHDPNSKPFKPKVWKHKSATNTDNTKTTRVDSMKRYIKPKPIVSKHKCDPDLIKFYESNVRGDNIEFWQFLKIYNRMTKERVEDFSDLEKRIDFGIHTSISNDDDTGNGVSNNNETVKDIARTGKSNVKKCRKLKTAKVIRRILISKKEHERRNEIKKQMRETIVKMANDKHNIM</sequence>
<evidence type="ECO:0000259" key="11">
    <source>
        <dbReference type="PROSITE" id="PS50157"/>
    </source>
</evidence>
<dbReference type="SMART" id="SM00355">
    <property type="entry name" value="ZnF_C2H2"/>
    <property type="match status" value="16"/>
</dbReference>
<feature type="domain" description="C2H2-type" evidence="11">
    <location>
        <begin position="13"/>
        <end position="40"/>
    </location>
</feature>
<dbReference type="Gene3D" id="3.30.160.60">
    <property type="entry name" value="Classic Zinc Finger"/>
    <property type="match status" value="11"/>
</dbReference>
<feature type="domain" description="C2H2-type" evidence="11">
    <location>
        <begin position="186"/>
        <end position="209"/>
    </location>
</feature>
<dbReference type="PANTHER" id="PTHR24394">
    <property type="entry name" value="ZINC FINGER PROTEIN"/>
    <property type="match status" value="1"/>
</dbReference>
<protein>
    <recommendedName>
        <fullName evidence="11">C2H2-type domain-containing protein</fullName>
    </recommendedName>
</protein>
<feature type="domain" description="C2H2-type" evidence="11">
    <location>
        <begin position="302"/>
        <end position="328"/>
    </location>
</feature>
<feature type="domain" description="C2H2-type" evidence="11">
    <location>
        <begin position="41"/>
        <end position="64"/>
    </location>
</feature>
<dbReference type="GO" id="GO:0005634">
    <property type="term" value="C:nucleus"/>
    <property type="evidence" value="ECO:0007669"/>
    <property type="project" value="UniProtKB-SubCell"/>
</dbReference>
<evidence type="ECO:0000256" key="4">
    <source>
        <dbReference type="ARBA" id="ARBA00022771"/>
    </source>
</evidence>
<evidence type="ECO:0000256" key="5">
    <source>
        <dbReference type="ARBA" id="ARBA00022833"/>
    </source>
</evidence>
<dbReference type="PROSITE" id="PS50157">
    <property type="entry name" value="ZINC_FINGER_C2H2_2"/>
    <property type="match status" value="12"/>
</dbReference>
<feature type="domain" description="C2H2-type" evidence="11">
    <location>
        <begin position="126"/>
        <end position="153"/>
    </location>
</feature>
<evidence type="ECO:0000313" key="13">
    <source>
        <dbReference type="Proteomes" id="UP001497472"/>
    </source>
</evidence>
<keyword evidence="6" id="KW-0805">Transcription regulation</keyword>
<comment type="subcellular location">
    <subcellularLocation>
        <location evidence="1">Nucleus</location>
    </subcellularLocation>
</comment>
<dbReference type="PANTHER" id="PTHR24394:SF29">
    <property type="entry name" value="MYONEURIN"/>
    <property type="match status" value="1"/>
</dbReference>
<feature type="region of interest" description="Disordered" evidence="10">
    <location>
        <begin position="423"/>
        <end position="444"/>
    </location>
</feature>
<keyword evidence="2" id="KW-0479">Metal-binding</keyword>
<dbReference type="Pfam" id="PF00096">
    <property type="entry name" value="zf-C2H2"/>
    <property type="match status" value="7"/>
</dbReference>
<feature type="domain" description="C2H2-type" evidence="11">
    <location>
        <begin position="724"/>
        <end position="751"/>
    </location>
</feature>
<feature type="domain" description="C2H2-type" evidence="11">
    <location>
        <begin position="215"/>
        <end position="242"/>
    </location>
</feature>
<evidence type="ECO:0000256" key="9">
    <source>
        <dbReference type="PROSITE-ProRule" id="PRU00042"/>
    </source>
</evidence>
<feature type="region of interest" description="Disordered" evidence="10">
    <location>
        <begin position="752"/>
        <end position="771"/>
    </location>
</feature>
<dbReference type="FunFam" id="3.30.160.60:FF:000446">
    <property type="entry name" value="Zinc finger protein"/>
    <property type="match status" value="1"/>
</dbReference>